<proteinExistence type="predicted"/>
<name>A0A7T9DJ72_9ARCH</name>
<dbReference type="AlphaFoldDB" id="A0A7T9DJ72"/>
<sequence length="187" mass="21422">MRPSAQLHAIRKFGRTFMDSFPDKIIRNTHGTVRININFSANESGIAIATMDGSGDMRKHLCGHVRIGFEPQTLIVEAIQGHFGRKNNIDQVNAVLGKPWANYALELAEQHARQCGLQRVKIASPRTNYWFNHPQVLKKVKDFEWEYAEVTDANEKEALQRQILGFYAIIAKKMGYKKQGDYYVKEL</sequence>
<evidence type="ECO:0000313" key="1">
    <source>
        <dbReference type="EMBL" id="QQR92309.1"/>
    </source>
</evidence>
<accession>A0A7T9DJ72</accession>
<dbReference type="EMBL" id="CP064981">
    <property type="protein sequence ID" value="QQR92309.1"/>
    <property type="molecule type" value="Genomic_DNA"/>
</dbReference>
<gene>
    <name evidence="1" type="ORF">IPJ89_04085</name>
</gene>
<organism evidence="1">
    <name type="scientific">Candidatus Iainarchaeum sp</name>
    <dbReference type="NCBI Taxonomy" id="3101447"/>
    <lineage>
        <taxon>Archaea</taxon>
        <taxon>Candidatus Iainarchaeota</taxon>
        <taxon>Candidatus Iainarchaeia</taxon>
        <taxon>Candidatus Iainarchaeales</taxon>
        <taxon>Candidatus Iainarchaeaceae</taxon>
        <taxon>Candidatus Iainarchaeum</taxon>
    </lineage>
</organism>
<protein>
    <submittedName>
        <fullName evidence="1">Uncharacterized protein</fullName>
    </submittedName>
</protein>
<dbReference type="Proteomes" id="UP000596004">
    <property type="component" value="Chromosome"/>
</dbReference>
<reference evidence="1" key="1">
    <citation type="submission" date="2020-11" db="EMBL/GenBank/DDBJ databases">
        <title>Connecting structure to function with the recovery of over 1000 high-quality activated sludge metagenome-assembled genomes encoding full-length rRNA genes using long-read sequencing.</title>
        <authorList>
            <person name="Singleton C.M."/>
            <person name="Petriglieri F."/>
            <person name="Kristensen J.M."/>
            <person name="Kirkegaard R.H."/>
            <person name="Michaelsen T.Y."/>
            <person name="Andersen M.H."/>
            <person name="Karst S.M."/>
            <person name="Dueholm M.S."/>
            <person name="Nielsen P.H."/>
            <person name="Albertsen M."/>
        </authorList>
    </citation>
    <scope>NUCLEOTIDE SEQUENCE</scope>
    <source>
        <strain evidence="1">Fred_18-Q3-R57-64_BAT3C.431</strain>
    </source>
</reference>